<dbReference type="STRING" id="380244.SAMN05216298_4328"/>
<dbReference type="InterPro" id="IPR032093">
    <property type="entry name" value="PhoD_N"/>
</dbReference>
<dbReference type="SUPFAM" id="SSF56300">
    <property type="entry name" value="Metallo-dependent phosphatases"/>
    <property type="match status" value="1"/>
</dbReference>
<feature type="domain" description="Phospholipase D N-terminal" evidence="4">
    <location>
        <begin position="41"/>
        <end position="139"/>
    </location>
</feature>
<organism evidence="5 6">
    <name type="scientific">Glycomyces sambucus</name>
    <dbReference type="NCBI Taxonomy" id="380244"/>
    <lineage>
        <taxon>Bacteria</taxon>
        <taxon>Bacillati</taxon>
        <taxon>Actinomycetota</taxon>
        <taxon>Actinomycetes</taxon>
        <taxon>Glycomycetales</taxon>
        <taxon>Glycomycetaceae</taxon>
        <taxon>Glycomyces</taxon>
    </lineage>
</organism>
<dbReference type="EMBL" id="FNGF01000006">
    <property type="protein sequence ID" value="SDL55064.1"/>
    <property type="molecule type" value="Genomic_DNA"/>
</dbReference>
<sequence>MRLSRRILLASSGAAAASGIPAAAWAETRIHPVLEADPFTLGVASGDPEPDGVVLWTRLAVDPLAEDGFGGMPNGVFDVKWEVAKDDRFRRRVASGRKLAAAETGFSVHVEVEGLEPGREYYYRFKTGRWTSPVGRTLTAPSRRSMPNELRMSFASCSQYEHGYFTAYRHMAESRPDLILHLGDYQYEYKAGVYLSPDGNVRDHEGPETVTLATYRQRHAQYKTDPDLQAAHLVAPWLVIWDDHETENNWADEVPEAGSDTPDTADFLVRRAAAFQAYWENMPLRRSSVPEGIDMQLYRRVRWGRLANFHLLDTRQYRDDQACGDGTQSNCADAWDESRTITGAAQEEWLIDGFHESSARWDVIGQQVFFTQRDNSAAADVLRTSMDGWDGYAASRQRIIDGWVEAEVRNPVVLTGDVHTHWAGEILPDFPDAQGDSVGVELVATSITSGGNGVDSVPEDNSALVINPHIKFRNAQRGYVETVITPDRMDVNFQVVPQVTVQDAPVYTRRSYTIADRDRSLHQTYDRPVDASTMSTNTSPFADSDELADDYLN</sequence>
<evidence type="ECO:0000256" key="1">
    <source>
        <dbReference type="SAM" id="MobiDB-lite"/>
    </source>
</evidence>
<evidence type="ECO:0000259" key="3">
    <source>
        <dbReference type="Pfam" id="PF09423"/>
    </source>
</evidence>
<dbReference type="Pfam" id="PF16655">
    <property type="entry name" value="PhoD_N"/>
    <property type="match status" value="1"/>
</dbReference>
<dbReference type="Proteomes" id="UP000198662">
    <property type="component" value="Unassembled WGS sequence"/>
</dbReference>
<dbReference type="Gene3D" id="3.60.21.70">
    <property type="entry name" value="PhoD-like phosphatase"/>
    <property type="match status" value="1"/>
</dbReference>
<dbReference type="CDD" id="cd07389">
    <property type="entry name" value="MPP_PhoD"/>
    <property type="match status" value="1"/>
</dbReference>
<dbReference type="PANTHER" id="PTHR43606:SF2">
    <property type="entry name" value="ALKALINE PHOSPHATASE FAMILY PROTEIN (AFU_ORTHOLOGUE AFUA_5G03860)"/>
    <property type="match status" value="1"/>
</dbReference>
<evidence type="ECO:0000313" key="5">
    <source>
        <dbReference type="EMBL" id="SDL55064.1"/>
    </source>
</evidence>
<gene>
    <name evidence="5" type="ORF">SAMN05216298_4328</name>
</gene>
<feature type="compositionally biased region" description="Polar residues" evidence="1">
    <location>
        <begin position="532"/>
        <end position="541"/>
    </location>
</feature>
<name>A0A1G9KZT7_9ACTN</name>
<accession>A0A1G9KZT7</accession>
<evidence type="ECO:0000259" key="4">
    <source>
        <dbReference type="Pfam" id="PF16655"/>
    </source>
</evidence>
<feature type="chain" id="PRO_5011597926" evidence="2">
    <location>
        <begin position="27"/>
        <end position="553"/>
    </location>
</feature>
<reference evidence="6" key="1">
    <citation type="submission" date="2016-10" db="EMBL/GenBank/DDBJ databases">
        <authorList>
            <person name="Varghese N."/>
            <person name="Submissions S."/>
        </authorList>
    </citation>
    <scope>NUCLEOTIDE SEQUENCE [LARGE SCALE GENOMIC DNA]</scope>
    <source>
        <strain evidence="6">CGMCC 4.3147</strain>
    </source>
</reference>
<evidence type="ECO:0000256" key="2">
    <source>
        <dbReference type="SAM" id="SignalP"/>
    </source>
</evidence>
<keyword evidence="6" id="KW-1185">Reference proteome</keyword>
<protein>
    <submittedName>
        <fullName evidence="5">Alkaline phosphatase D</fullName>
    </submittedName>
</protein>
<dbReference type="AlphaFoldDB" id="A0A1G9KZT7"/>
<dbReference type="RefSeq" id="WP_091053503.1">
    <property type="nucleotide sequence ID" value="NZ_FNGF01000006.1"/>
</dbReference>
<feature type="domain" description="PhoD-like phosphatase metallophosphatase" evidence="3">
    <location>
        <begin position="153"/>
        <end position="493"/>
    </location>
</feature>
<dbReference type="PROSITE" id="PS51318">
    <property type="entry name" value="TAT"/>
    <property type="match status" value="1"/>
</dbReference>
<dbReference type="Pfam" id="PF09423">
    <property type="entry name" value="PhoD"/>
    <property type="match status" value="1"/>
</dbReference>
<dbReference type="InterPro" id="IPR006311">
    <property type="entry name" value="TAT_signal"/>
</dbReference>
<dbReference type="InterPro" id="IPR038607">
    <property type="entry name" value="PhoD-like_sf"/>
</dbReference>
<evidence type="ECO:0000313" key="6">
    <source>
        <dbReference type="Proteomes" id="UP000198662"/>
    </source>
</evidence>
<dbReference type="Gene3D" id="2.60.40.380">
    <property type="entry name" value="Purple acid phosphatase-like, N-terminal"/>
    <property type="match status" value="1"/>
</dbReference>
<keyword evidence="2" id="KW-0732">Signal</keyword>
<dbReference type="OrthoDB" id="3497025at2"/>
<dbReference type="InterPro" id="IPR029052">
    <property type="entry name" value="Metallo-depent_PP-like"/>
</dbReference>
<feature type="signal peptide" evidence="2">
    <location>
        <begin position="1"/>
        <end position="26"/>
    </location>
</feature>
<feature type="region of interest" description="Disordered" evidence="1">
    <location>
        <begin position="523"/>
        <end position="553"/>
    </location>
</feature>
<dbReference type="InterPro" id="IPR018946">
    <property type="entry name" value="PhoD-like_MPP"/>
</dbReference>
<feature type="compositionally biased region" description="Acidic residues" evidence="1">
    <location>
        <begin position="543"/>
        <end position="553"/>
    </location>
</feature>
<dbReference type="InterPro" id="IPR052900">
    <property type="entry name" value="Phospholipid_Metab_Enz"/>
</dbReference>
<dbReference type="PANTHER" id="PTHR43606">
    <property type="entry name" value="PHOSPHATASE, PUTATIVE (AFU_ORTHOLOGUE AFUA_6G08710)-RELATED"/>
    <property type="match status" value="1"/>
</dbReference>
<proteinExistence type="predicted"/>